<reference evidence="2" key="1">
    <citation type="submission" date="2018-05" db="EMBL/GenBank/DDBJ databases">
        <title>Effector identification in a new, highly contiguous assembly of the strawberry crown rot pathogen Phytophthora cactorum.</title>
        <authorList>
            <person name="Armitage A.D."/>
            <person name="Nellist C.F."/>
            <person name="Bates H."/>
            <person name="Vickerstaff R.J."/>
            <person name="Harrison R.J."/>
        </authorList>
    </citation>
    <scope>NUCLEOTIDE SEQUENCE</scope>
    <source>
        <strain evidence="2">P421</strain>
    </source>
</reference>
<evidence type="ECO:0000256" key="1">
    <source>
        <dbReference type="SAM" id="MobiDB-lite"/>
    </source>
</evidence>
<dbReference type="EMBL" id="RCMV01000149">
    <property type="protein sequence ID" value="KAG3223330.1"/>
    <property type="molecule type" value="Genomic_DNA"/>
</dbReference>
<proteinExistence type="predicted"/>
<organism evidence="2 3">
    <name type="scientific">Phytophthora cactorum</name>
    <dbReference type="NCBI Taxonomy" id="29920"/>
    <lineage>
        <taxon>Eukaryota</taxon>
        <taxon>Sar</taxon>
        <taxon>Stramenopiles</taxon>
        <taxon>Oomycota</taxon>
        <taxon>Peronosporomycetes</taxon>
        <taxon>Peronosporales</taxon>
        <taxon>Peronosporaceae</taxon>
        <taxon>Phytophthora</taxon>
    </lineage>
</organism>
<evidence type="ECO:0000313" key="3">
    <source>
        <dbReference type="Proteomes" id="UP000760860"/>
    </source>
</evidence>
<feature type="compositionally biased region" description="Polar residues" evidence="1">
    <location>
        <begin position="55"/>
        <end position="67"/>
    </location>
</feature>
<dbReference type="Proteomes" id="UP000760860">
    <property type="component" value="Unassembled WGS sequence"/>
</dbReference>
<comment type="caution">
    <text evidence="2">The sequence shown here is derived from an EMBL/GenBank/DDBJ whole genome shotgun (WGS) entry which is preliminary data.</text>
</comment>
<protein>
    <submittedName>
        <fullName evidence="2">Uncharacterized protein</fullName>
    </submittedName>
</protein>
<feature type="compositionally biased region" description="Low complexity" evidence="1">
    <location>
        <begin position="24"/>
        <end position="49"/>
    </location>
</feature>
<gene>
    <name evidence="2" type="ORF">PC129_g6015</name>
</gene>
<dbReference type="AlphaFoldDB" id="A0A8T1KVM5"/>
<feature type="region of interest" description="Disordered" evidence="1">
    <location>
        <begin position="1"/>
        <end position="67"/>
    </location>
</feature>
<evidence type="ECO:0000313" key="2">
    <source>
        <dbReference type="EMBL" id="KAG3223330.1"/>
    </source>
</evidence>
<name>A0A8T1KVM5_9STRA</name>
<sequence>MAWGCSSGAAPAARSYSRVTPSLPAQRGRARAAAQRVPAAQSAAASGTALHLQHPSLSWTSAGRAQT</sequence>
<accession>A0A8T1KVM5</accession>